<evidence type="ECO:0000313" key="2">
    <source>
        <dbReference type="Proteomes" id="UP000199651"/>
    </source>
</evidence>
<keyword evidence="1" id="KW-0378">Hydrolase</keyword>
<dbReference type="InterPro" id="IPR018766">
    <property type="entry name" value="Zinicin_2"/>
</dbReference>
<dbReference type="AlphaFoldDB" id="A0A1H0SWD0"/>
<sequence>MRVPITGSVAGVNAATSADMAGSTGEVSPVDWDLAVSTAQRLVRSGPVVSREEAEQTVAHLRGITTVAEGHVRELTGLGLDLPLLEGDVVDRDGWVEAAVDSIAALTAGALPQRPGKVAGSVLAASAGLQAGMVLAYLGSRVLGQYDPFGGGSGRLLLVAPNIVAAQRALDVPSDDFQMWVCLHECTHRLQFTAVDWLREYFRDQVATFISGLDDSANNAFTRLPEVLKAARSRPDPVGIMELLQSPEQREIFDRLIALSTLLEGHADHVMDAVGPLVVPSVATIRERFTVRRRGGGILDRVLRTLLGVDAKMKQYAEGARFTKHVVDAVGMDGFNRVWTSPDTLPLRSEITDPDAWLRRVAHQ</sequence>
<reference evidence="2" key="1">
    <citation type="submission" date="2016-10" db="EMBL/GenBank/DDBJ databases">
        <authorList>
            <person name="Varghese N."/>
            <person name="Submissions S."/>
        </authorList>
    </citation>
    <scope>NUCLEOTIDE SEQUENCE [LARGE SCALE GENOMIC DNA]</scope>
    <source>
        <strain evidence="2">IBRC-M 10655</strain>
    </source>
</reference>
<gene>
    <name evidence="1" type="ORF">SAMN05192558_109129</name>
</gene>
<dbReference type="STRING" id="504798.SAMN05421871_11417"/>
<keyword evidence="2" id="KW-1185">Reference proteome</keyword>
<dbReference type="NCBIfam" id="TIGR03883">
    <property type="entry name" value="DUF2342_F420"/>
    <property type="match status" value="1"/>
</dbReference>
<evidence type="ECO:0000313" key="1">
    <source>
        <dbReference type="EMBL" id="SDP45929.1"/>
    </source>
</evidence>
<proteinExistence type="predicted"/>
<protein>
    <submittedName>
        <fullName evidence="1">Putative hydrolase/uncharacterized protein, coenzyme F420 biosynthesis associated</fullName>
    </submittedName>
</protein>
<dbReference type="NCBIfam" id="TIGR03624">
    <property type="entry name" value="putative hydrolase"/>
    <property type="match status" value="1"/>
</dbReference>
<organism evidence="1 2">
    <name type="scientific">Actinokineospora alba</name>
    <dbReference type="NCBI Taxonomy" id="504798"/>
    <lineage>
        <taxon>Bacteria</taxon>
        <taxon>Bacillati</taxon>
        <taxon>Actinomycetota</taxon>
        <taxon>Actinomycetes</taxon>
        <taxon>Pseudonocardiales</taxon>
        <taxon>Pseudonocardiaceae</taxon>
        <taxon>Actinokineospora</taxon>
    </lineage>
</organism>
<dbReference type="EMBL" id="FNJB01000009">
    <property type="protein sequence ID" value="SDP45929.1"/>
    <property type="molecule type" value="Genomic_DNA"/>
</dbReference>
<accession>A0A1H0SWD0</accession>
<dbReference type="InterPro" id="IPR022454">
    <property type="entry name" value="CHP03883_F420-assoc"/>
</dbReference>
<name>A0A1H0SWD0_9PSEU</name>
<dbReference type="InterPro" id="IPR042271">
    <property type="entry name" value="Zinicin_2_N"/>
</dbReference>
<dbReference type="Proteomes" id="UP000199651">
    <property type="component" value="Unassembled WGS sequence"/>
</dbReference>
<dbReference type="PANTHER" id="PTHR39420">
    <property type="match status" value="1"/>
</dbReference>
<dbReference type="SUPFAM" id="SSF55486">
    <property type="entry name" value="Metalloproteases ('zincins'), catalytic domain"/>
    <property type="match status" value="1"/>
</dbReference>
<dbReference type="PANTHER" id="PTHR39420:SF1">
    <property type="entry name" value="HYDROLASE"/>
    <property type="match status" value="1"/>
</dbReference>
<dbReference type="Gene3D" id="1.20.150.30">
    <property type="entry name" value="Zincin-like metallopeptidase, N-terminal domain"/>
    <property type="match status" value="1"/>
</dbReference>
<dbReference type="Pfam" id="PF10103">
    <property type="entry name" value="Zincin_2"/>
    <property type="match status" value="1"/>
</dbReference>
<dbReference type="GO" id="GO:0016787">
    <property type="term" value="F:hydrolase activity"/>
    <property type="evidence" value="ECO:0007669"/>
    <property type="project" value="UniProtKB-KW"/>
</dbReference>